<proteinExistence type="predicted"/>
<dbReference type="Gene3D" id="1.20.120.450">
    <property type="entry name" value="dinb family like domain"/>
    <property type="match status" value="1"/>
</dbReference>
<keyword evidence="4" id="KW-1185">Reference proteome</keyword>
<feature type="region of interest" description="Disordered" evidence="1">
    <location>
        <begin position="173"/>
        <end position="192"/>
    </location>
</feature>
<dbReference type="Proteomes" id="UP000653797">
    <property type="component" value="Unassembled WGS sequence"/>
</dbReference>
<name>A0A927GER2_9BACT</name>
<dbReference type="Pfam" id="PF12867">
    <property type="entry name" value="DinB_2"/>
    <property type="match status" value="1"/>
</dbReference>
<comment type="caution">
    <text evidence="3">The sequence shown here is derived from an EMBL/GenBank/DDBJ whole genome shotgun (WGS) entry which is preliminary data.</text>
</comment>
<feature type="domain" description="DinB-like" evidence="2">
    <location>
        <begin position="31"/>
        <end position="153"/>
    </location>
</feature>
<dbReference type="EMBL" id="JACXAA010000007">
    <property type="protein sequence ID" value="MBD2755064.1"/>
    <property type="molecule type" value="Genomic_DNA"/>
</dbReference>
<gene>
    <name evidence="3" type="ORF">IC230_19325</name>
</gene>
<dbReference type="SUPFAM" id="SSF109854">
    <property type="entry name" value="DinB/YfiT-like putative metalloenzymes"/>
    <property type="match status" value="1"/>
</dbReference>
<dbReference type="RefSeq" id="WP_191040685.1">
    <property type="nucleotide sequence ID" value="NZ_JACXAA010000007.1"/>
</dbReference>
<dbReference type="InterPro" id="IPR024775">
    <property type="entry name" value="DinB-like"/>
</dbReference>
<evidence type="ECO:0000313" key="4">
    <source>
        <dbReference type="Proteomes" id="UP000653797"/>
    </source>
</evidence>
<sequence>MVSNDELIRIIDLLNTTYEGEEAWHGPSVVDVLSGVTPDMAGRRIAPNTHSIAELVFHMTSWRIFCVKKMQGDEKFDIITPDKNFGALPEKIDDFEWEALEMELSLSQEELVNELDKRDDDEFLEDIVPGRDYTYYDMLHGIINHDMYHTGQIMILRKALSFKGTGSKYDDDDDVDDYGSTYGSSQEHDDYY</sequence>
<reference evidence="3" key="1">
    <citation type="submission" date="2020-09" db="EMBL/GenBank/DDBJ databases">
        <authorList>
            <person name="Kim M.K."/>
        </authorList>
    </citation>
    <scope>NUCLEOTIDE SEQUENCE</scope>
    <source>
        <strain evidence="3">BT704</strain>
    </source>
</reference>
<dbReference type="AlphaFoldDB" id="A0A927GER2"/>
<protein>
    <submittedName>
        <fullName evidence="3">DinB family protein</fullName>
    </submittedName>
</protein>
<evidence type="ECO:0000313" key="3">
    <source>
        <dbReference type="EMBL" id="MBD2755064.1"/>
    </source>
</evidence>
<organism evidence="3 4">
    <name type="scientific">Spirosoma validum</name>
    <dbReference type="NCBI Taxonomy" id="2771355"/>
    <lineage>
        <taxon>Bacteria</taxon>
        <taxon>Pseudomonadati</taxon>
        <taxon>Bacteroidota</taxon>
        <taxon>Cytophagia</taxon>
        <taxon>Cytophagales</taxon>
        <taxon>Cytophagaceae</taxon>
        <taxon>Spirosoma</taxon>
    </lineage>
</organism>
<evidence type="ECO:0000256" key="1">
    <source>
        <dbReference type="SAM" id="MobiDB-lite"/>
    </source>
</evidence>
<accession>A0A927GER2</accession>
<dbReference type="InterPro" id="IPR034660">
    <property type="entry name" value="DinB/YfiT-like"/>
</dbReference>
<evidence type="ECO:0000259" key="2">
    <source>
        <dbReference type="Pfam" id="PF12867"/>
    </source>
</evidence>